<organism evidence="1 2">
    <name type="scientific">Anthostomella pinea</name>
    <dbReference type="NCBI Taxonomy" id="933095"/>
    <lineage>
        <taxon>Eukaryota</taxon>
        <taxon>Fungi</taxon>
        <taxon>Dikarya</taxon>
        <taxon>Ascomycota</taxon>
        <taxon>Pezizomycotina</taxon>
        <taxon>Sordariomycetes</taxon>
        <taxon>Xylariomycetidae</taxon>
        <taxon>Xylariales</taxon>
        <taxon>Xylariaceae</taxon>
        <taxon>Anthostomella</taxon>
    </lineage>
</organism>
<dbReference type="Proteomes" id="UP001295740">
    <property type="component" value="Unassembled WGS sequence"/>
</dbReference>
<sequence>MSAPVNQAARLERQSPAVDFIDNRMHAYHRFFSNPPTIYDPVLRAYVPITLSNSTMQSQVAISSKSTLDARPVPPPSEAMLFWASIFPPAMSAITTWYPKEPNGSLEHGTSIRSSTNWSEVYLTLQSAQERFEQPKGFPGKLKRCFRKVVENTQPVQQIMPFIPDGAYTSPVLGALEIITVAAKRIIELRDDVSDSLENLERHFGDIETYLAMFPNDQNIISASIQMVSSTLKAVEEVISYFTMNAGLQAISPIIFALHIETKLISALFNGEEYQIALSESTKQIGASSQFLLTQARSSNMYQNRQTLEIAHNNSSTLVQVMDTQQQLADGQQQLADGQQQLADRHQQLADGHQKLADGQNEMMSLLEQLYHGVLHGFRQQQREMDQLRQQTLHMAAHVNTYQSHFTESFPNEQQAQVTYGGLLTLLNVPEIEISNFNHIIQYQHKIPADDRGRAERVLRTPQFASWASAPQSSELLVHGNFIGTLHLRLIPILLIAYFCGRHMDEGDASTGCRGMIQSLLSQLLRQNHLGMTLLARNASLNLVRYGDLKQLCALFGTLMHQLPLGVPPVFCIIDGIKYYEREQWLDDMVEVLRYLLDLRLDTSLRCIFKILITSPSETRMVRQAMQENCIISMASVPRTGQAYSQRGVARQVMNTLG</sequence>
<name>A0AAI8YDC5_9PEZI</name>
<accession>A0AAI8YDC5</accession>
<reference evidence="1" key="1">
    <citation type="submission" date="2023-10" db="EMBL/GenBank/DDBJ databases">
        <authorList>
            <person name="Hackl T."/>
        </authorList>
    </citation>
    <scope>NUCLEOTIDE SEQUENCE</scope>
</reference>
<proteinExistence type="predicted"/>
<evidence type="ECO:0000313" key="1">
    <source>
        <dbReference type="EMBL" id="CAJ2500671.1"/>
    </source>
</evidence>
<dbReference type="EMBL" id="CAUWAG010000003">
    <property type="protein sequence ID" value="CAJ2500671.1"/>
    <property type="molecule type" value="Genomic_DNA"/>
</dbReference>
<keyword evidence="2" id="KW-1185">Reference proteome</keyword>
<dbReference type="PANTHER" id="PTHR40619:SF3">
    <property type="entry name" value="FUNGAL STAND N-TERMINAL GOODBYE DOMAIN-CONTAINING PROTEIN"/>
    <property type="match status" value="1"/>
</dbReference>
<dbReference type="AlphaFoldDB" id="A0AAI8YDC5"/>
<dbReference type="PANTHER" id="PTHR40619">
    <property type="entry name" value="FUNGAL STAND N-TERMINAL GOODBYE DOMAIN-CONTAINING PROTEIN"/>
    <property type="match status" value="1"/>
</dbReference>
<protein>
    <submittedName>
        <fullName evidence="1">Uu.00g035240.m01.CDS01</fullName>
    </submittedName>
</protein>
<gene>
    <name evidence="1" type="ORF">KHLLAP_LOCUS1139</name>
</gene>
<comment type="caution">
    <text evidence="1">The sequence shown here is derived from an EMBL/GenBank/DDBJ whole genome shotgun (WGS) entry which is preliminary data.</text>
</comment>
<evidence type="ECO:0000313" key="2">
    <source>
        <dbReference type="Proteomes" id="UP001295740"/>
    </source>
</evidence>